<feature type="signal peptide" evidence="2">
    <location>
        <begin position="1"/>
        <end position="20"/>
    </location>
</feature>
<organism evidence="3 4">
    <name type="scientific">Collybiopsis luxurians FD-317 M1</name>
    <dbReference type="NCBI Taxonomy" id="944289"/>
    <lineage>
        <taxon>Eukaryota</taxon>
        <taxon>Fungi</taxon>
        <taxon>Dikarya</taxon>
        <taxon>Basidiomycota</taxon>
        <taxon>Agaricomycotina</taxon>
        <taxon>Agaricomycetes</taxon>
        <taxon>Agaricomycetidae</taxon>
        <taxon>Agaricales</taxon>
        <taxon>Marasmiineae</taxon>
        <taxon>Omphalotaceae</taxon>
        <taxon>Collybiopsis</taxon>
        <taxon>Collybiopsis luxurians</taxon>
    </lineage>
</organism>
<keyword evidence="4" id="KW-1185">Reference proteome</keyword>
<proteinExistence type="predicted"/>
<keyword evidence="1" id="KW-0472">Membrane</keyword>
<reference evidence="3 4" key="1">
    <citation type="submission" date="2014-04" db="EMBL/GenBank/DDBJ databases">
        <title>Evolutionary Origins and Diversification of the Mycorrhizal Mutualists.</title>
        <authorList>
            <consortium name="DOE Joint Genome Institute"/>
            <consortium name="Mycorrhizal Genomics Consortium"/>
            <person name="Kohler A."/>
            <person name="Kuo A."/>
            <person name="Nagy L.G."/>
            <person name="Floudas D."/>
            <person name="Copeland A."/>
            <person name="Barry K.W."/>
            <person name="Cichocki N."/>
            <person name="Veneault-Fourrey C."/>
            <person name="LaButti K."/>
            <person name="Lindquist E.A."/>
            <person name="Lipzen A."/>
            <person name="Lundell T."/>
            <person name="Morin E."/>
            <person name="Murat C."/>
            <person name="Riley R."/>
            <person name="Ohm R."/>
            <person name="Sun H."/>
            <person name="Tunlid A."/>
            <person name="Henrissat B."/>
            <person name="Grigoriev I.V."/>
            <person name="Hibbett D.S."/>
            <person name="Martin F."/>
        </authorList>
    </citation>
    <scope>NUCLEOTIDE SEQUENCE [LARGE SCALE GENOMIC DNA]</scope>
    <source>
        <strain evidence="3 4">FD-317 M1</strain>
    </source>
</reference>
<keyword evidence="1" id="KW-1133">Transmembrane helix</keyword>
<dbReference type="AlphaFoldDB" id="A0A0D0CJC8"/>
<evidence type="ECO:0000256" key="2">
    <source>
        <dbReference type="SAM" id="SignalP"/>
    </source>
</evidence>
<feature type="chain" id="PRO_5002225276" evidence="2">
    <location>
        <begin position="21"/>
        <end position="206"/>
    </location>
</feature>
<feature type="transmembrane region" description="Helical" evidence="1">
    <location>
        <begin position="146"/>
        <end position="171"/>
    </location>
</feature>
<dbReference type="EMBL" id="KN834766">
    <property type="protein sequence ID" value="KIK62879.1"/>
    <property type="molecule type" value="Genomic_DNA"/>
</dbReference>
<accession>A0A0D0CJC8</accession>
<dbReference type="OrthoDB" id="3265564at2759"/>
<gene>
    <name evidence="3" type="ORF">GYMLUDRAFT_492735</name>
</gene>
<keyword evidence="1" id="KW-0812">Transmembrane</keyword>
<dbReference type="Proteomes" id="UP000053593">
    <property type="component" value="Unassembled WGS sequence"/>
</dbReference>
<evidence type="ECO:0000256" key="1">
    <source>
        <dbReference type="SAM" id="Phobius"/>
    </source>
</evidence>
<protein>
    <submittedName>
        <fullName evidence="3">Uncharacterized protein</fullName>
    </submittedName>
</protein>
<evidence type="ECO:0000313" key="3">
    <source>
        <dbReference type="EMBL" id="KIK62879.1"/>
    </source>
</evidence>
<evidence type="ECO:0000313" key="4">
    <source>
        <dbReference type="Proteomes" id="UP000053593"/>
    </source>
</evidence>
<name>A0A0D0CJC8_9AGAR</name>
<keyword evidence="2" id="KW-0732">Signal</keyword>
<feature type="transmembrane region" description="Helical" evidence="1">
    <location>
        <begin position="177"/>
        <end position="204"/>
    </location>
</feature>
<sequence>MRFSTLSLIATVASAAFAFAAPSPRAFPATGAIEARSLHDINSIISGTTTSLTPLIQELYSIKQNNATVAGLTPVINDIESVLNNAITDVKALAGEALATILTTTEGVQLTVNQVALLVIGLVNLIFGAVYAVIQTVSALETAVVYPLLASVLTLLATLIQLICGLIAGLLAELIPLVGNMIMTVVSILGLSTTYTFLIVGAACNA</sequence>
<feature type="transmembrane region" description="Helical" evidence="1">
    <location>
        <begin position="115"/>
        <end position="134"/>
    </location>
</feature>
<dbReference type="HOGENOM" id="CLU_105123_0_0_1"/>